<name>A0A7V7NX59_9VIBR</name>
<dbReference type="GeneID" id="77344799"/>
<dbReference type="EMBL" id="VZPX01000004">
    <property type="protein sequence ID" value="KAB0482376.1"/>
    <property type="molecule type" value="Genomic_DNA"/>
</dbReference>
<evidence type="ECO:0000313" key="1">
    <source>
        <dbReference type="EMBL" id="KAB0482376.1"/>
    </source>
</evidence>
<dbReference type="RefSeq" id="WP_137406647.1">
    <property type="nucleotide sequence ID" value="NZ_AP025467.1"/>
</dbReference>
<comment type="caution">
    <text evidence="1">The sequence shown here is derived from an EMBL/GenBank/DDBJ whole genome shotgun (WGS) entry which is preliminary data.</text>
</comment>
<gene>
    <name evidence="1" type="ORF">F7Q91_02935</name>
</gene>
<dbReference type="AlphaFoldDB" id="A0A7V7NX59"/>
<organism evidence="1 2">
    <name type="scientific">Vibrio chagasii</name>
    <dbReference type="NCBI Taxonomy" id="170679"/>
    <lineage>
        <taxon>Bacteria</taxon>
        <taxon>Pseudomonadati</taxon>
        <taxon>Pseudomonadota</taxon>
        <taxon>Gammaproteobacteria</taxon>
        <taxon>Vibrionales</taxon>
        <taxon>Vibrionaceae</taxon>
        <taxon>Vibrio</taxon>
    </lineage>
</organism>
<accession>A0A7V7NX59</accession>
<protein>
    <submittedName>
        <fullName evidence="1">Uncharacterized protein</fullName>
    </submittedName>
</protein>
<dbReference type="Proteomes" id="UP000423756">
    <property type="component" value="Unassembled WGS sequence"/>
</dbReference>
<sequence>MDVTNYIAKVEVGAFTDFEFCKEVTLTEEGIKAIENAIDGAVTLDWGGEWHLWAAFDSGNNDDDYYDITVGNLNIDDFDLPEQFFELVNLILDSEQNDSQQQLQSIVGDTELEIHGFDFDTCYYNGKELIIVESSNKAAYLMFQSSSDSVLSYSGFYLEFKSVEKAQNYVLSKYDPTNPDDFQVQSIIYQEIEVDLKNKIIS</sequence>
<proteinExistence type="predicted"/>
<evidence type="ECO:0000313" key="2">
    <source>
        <dbReference type="Proteomes" id="UP000423756"/>
    </source>
</evidence>
<reference evidence="1 2" key="1">
    <citation type="submission" date="2019-09" db="EMBL/GenBank/DDBJ databases">
        <title>Draft genome sequences of 48 bacterial type strains from the CCUG.</title>
        <authorList>
            <person name="Tunovic T."/>
            <person name="Pineiro-Iglesias B."/>
            <person name="Unosson C."/>
            <person name="Inganas E."/>
            <person name="Ohlen M."/>
            <person name="Cardew S."/>
            <person name="Jensie-Markopoulos S."/>
            <person name="Salva-Serra F."/>
            <person name="Jaen-Luchoro D."/>
            <person name="Karlsson R."/>
            <person name="Svensson-Stadler L."/>
            <person name="Chun J."/>
            <person name="Moore E."/>
        </authorList>
    </citation>
    <scope>NUCLEOTIDE SEQUENCE [LARGE SCALE GENOMIC DNA]</scope>
    <source>
        <strain evidence="1 2">CCUG 48643</strain>
    </source>
</reference>